<evidence type="ECO:0008006" key="4">
    <source>
        <dbReference type="Google" id="ProtNLM"/>
    </source>
</evidence>
<gene>
    <name evidence="2" type="ORF">SAMN04244579_02695</name>
</gene>
<accession>A0A1H6VCX6</accession>
<feature type="coiled-coil region" evidence="1">
    <location>
        <begin position="131"/>
        <end position="158"/>
    </location>
</feature>
<feature type="coiled-coil region" evidence="1">
    <location>
        <begin position="183"/>
        <end position="217"/>
    </location>
</feature>
<sequence length="263" mass="28531">MADWSELNRLAEAATPGPWKIHDPIEHAPGANFGVDSAKSEVVVWWGSGYNGIPVTADAEFIAAANPAVVLALIAENERLDHLAEAVNGAMHEAGILVDADPVELADAIHKLQVRAAAESQAARYWRKRFDEDTTEAIDQLKAENERLRRIISDSATACGAAMSTECTVEFMGYLPVEIAGVLKQLRASLAAEQRRAAVLEQNCAEMAEALERVRADAERYRGVRRVANSQGYTDEQFDAQTDAQTDARIAHFEVAMGKGGDA</sequence>
<evidence type="ECO:0000313" key="3">
    <source>
        <dbReference type="Proteomes" id="UP000199005"/>
    </source>
</evidence>
<name>A0A1H6VCX6_9GAMM</name>
<evidence type="ECO:0000256" key="1">
    <source>
        <dbReference type="SAM" id="Coils"/>
    </source>
</evidence>
<dbReference type="AlphaFoldDB" id="A0A1H6VCX6"/>
<protein>
    <recommendedName>
        <fullName evidence="4">Ead/Ea22-like family protein</fullName>
    </recommendedName>
</protein>
<organism evidence="2 3">
    <name type="scientific">Azotobacter beijerinckii</name>
    <dbReference type="NCBI Taxonomy" id="170623"/>
    <lineage>
        <taxon>Bacteria</taxon>
        <taxon>Pseudomonadati</taxon>
        <taxon>Pseudomonadota</taxon>
        <taxon>Gammaproteobacteria</taxon>
        <taxon>Pseudomonadales</taxon>
        <taxon>Pseudomonadaceae</taxon>
        <taxon>Azotobacter</taxon>
    </lineage>
</organism>
<evidence type="ECO:0000313" key="2">
    <source>
        <dbReference type="EMBL" id="SEI98480.1"/>
    </source>
</evidence>
<dbReference type="RefSeq" id="WP_090900175.1">
    <property type="nucleotide sequence ID" value="NZ_FNYO01000030.1"/>
</dbReference>
<keyword evidence="1" id="KW-0175">Coiled coil</keyword>
<dbReference type="Proteomes" id="UP000199005">
    <property type="component" value="Unassembled WGS sequence"/>
</dbReference>
<proteinExistence type="predicted"/>
<reference evidence="2 3" key="1">
    <citation type="submission" date="2016-10" db="EMBL/GenBank/DDBJ databases">
        <authorList>
            <person name="de Groot N.N."/>
        </authorList>
    </citation>
    <scope>NUCLEOTIDE SEQUENCE [LARGE SCALE GENOMIC DNA]</scope>
    <source>
        <strain evidence="2 3">DSM 1041</strain>
    </source>
</reference>
<dbReference type="EMBL" id="FNYO01000030">
    <property type="protein sequence ID" value="SEI98480.1"/>
    <property type="molecule type" value="Genomic_DNA"/>
</dbReference>
<dbReference type="STRING" id="170623.SAMN04244579_02695"/>